<evidence type="ECO:0000313" key="13">
    <source>
        <dbReference type="EMBL" id="RII41238.1"/>
    </source>
</evidence>
<keyword evidence="3 11" id="KW-0812">Transmembrane</keyword>
<evidence type="ECO:0000256" key="2">
    <source>
        <dbReference type="ARBA" id="ARBA00006214"/>
    </source>
</evidence>
<evidence type="ECO:0000313" key="14">
    <source>
        <dbReference type="Proteomes" id="UP000265419"/>
    </source>
</evidence>
<accession>A0A399J6Z6</accession>
<keyword evidence="4" id="KW-0874">Quinone</keyword>
<dbReference type="EMBL" id="QQXK01000032">
    <property type="protein sequence ID" value="RII41238.1"/>
    <property type="molecule type" value="Genomic_DNA"/>
</dbReference>
<reference evidence="13 14" key="1">
    <citation type="submission" date="2018-07" db="EMBL/GenBank/DDBJ databases">
        <title>Arthrobacter sp. nov., isolated from raw cow's milk with high bacterial count.</title>
        <authorList>
            <person name="Hahne J."/>
            <person name="Isele D."/>
            <person name="Lipski A."/>
        </authorList>
    </citation>
    <scope>NUCLEOTIDE SEQUENCE [LARGE SCALE GENOMIC DNA]</scope>
    <source>
        <strain evidence="13 14">JZ R-35</strain>
    </source>
</reference>
<dbReference type="GO" id="GO:0048038">
    <property type="term" value="F:quinone binding"/>
    <property type="evidence" value="ECO:0007669"/>
    <property type="project" value="UniProtKB-KW"/>
</dbReference>
<dbReference type="InterPro" id="IPR041714">
    <property type="entry name" value="VKOR_Actinobacteria"/>
</dbReference>
<evidence type="ECO:0000256" key="9">
    <source>
        <dbReference type="ARBA" id="ARBA00023284"/>
    </source>
</evidence>
<evidence type="ECO:0000256" key="8">
    <source>
        <dbReference type="ARBA" id="ARBA00023157"/>
    </source>
</evidence>
<evidence type="ECO:0000256" key="4">
    <source>
        <dbReference type="ARBA" id="ARBA00022719"/>
    </source>
</evidence>
<gene>
    <name evidence="13" type="ORF">DWB68_13620</name>
</gene>
<evidence type="ECO:0000256" key="5">
    <source>
        <dbReference type="ARBA" id="ARBA00022989"/>
    </source>
</evidence>
<feature type="transmembrane region" description="Helical" evidence="11">
    <location>
        <begin position="234"/>
        <end position="258"/>
    </location>
</feature>
<keyword evidence="8" id="KW-1015">Disulfide bond</keyword>
<evidence type="ECO:0000256" key="7">
    <source>
        <dbReference type="ARBA" id="ARBA00023136"/>
    </source>
</evidence>
<dbReference type="Proteomes" id="UP000265419">
    <property type="component" value="Unassembled WGS sequence"/>
</dbReference>
<evidence type="ECO:0000256" key="1">
    <source>
        <dbReference type="ARBA" id="ARBA00004141"/>
    </source>
</evidence>
<proteinExistence type="inferred from homology"/>
<keyword evidence="6" id="KW-0560">Oxidoreductase</keyword>
<dbReference type="CDD" id="cd12922">
    <property type="entry name" value="VKOR_5"/>
    <property type="match status" value="1"/>
</dbReference>
<evidence type="ECO:0000259" key="12">
    <source>
        <dbReference type="SMART" id="SM00756"/>
    </source>
</evidence>
<keyword evidence="9" id="KW-0676">Redox-active center</keyword>
<feature type="compositionally biased region" description="Low complexity" evidence="10">
    <location>
        <begin position="51"/>
        <end position="62"/>
    </location>
</feature>
<dbReference type="GO" id="GO:0016020">
    <property type="term" value="C:membrane"/>
    <property type="evidence" value="ECO:0007669"/>
    <property type="project" value="UniProtKB-SubCell"/>
</dbReference>
<dbReference type="PANTHER" id="PTHR34573:SF1">
    <property type="entry name" value="VITAMIN K EPOXIDE REDUCTASE DOMAIN-CONTAINING PROTEIN"/>
    <property type="match status" value="1"/>
</dbReference>
<feature type="region of interest" description="Disordered" evidence="10">
    <location>
        <begin position="42"/>
        <end position="89"/>
    </location>
</feature>
<feature type="transmembrane region" description="Helical" evidence="11">
    <location>
        <begin position="121"/>
        <end position="141"/>
    </location>
</feature>
<dbReference type="Pfam" id="PF07884">
    <property type="entry name" value="VKOR"/>
    <property type="match status" value="1"/>
</dbReference>
<keyword evidence="7 11" id="KW-0472">Membrane</keyword>
<protein>
    <recommendedName>
        <fullName evidence="12">Vitamin K epoxide reductase domain-containing protein</fullName>
    </recommendedName>
</protein>
<feature type="transmembrane region" description="Helical" evidence="11">
    <location>
        <begin position="208"/>
        <end position="228"/>
    </location>
</feature>
<evidence type="ECO:0000256" key="11">
    <source>
        <dbReference type="SAM" id="Phobius"/>
    </source>
</evidence>
<dbReference type="Gene3D" id="1.20.1440.130">
    <property type="entry name" value="VKOR domain"/>
    <property type="match status" value="1"/>
</dbReference>
<feature type="domain" description="Vitamin K epoxide reductase" evidence="12">
    <location>
        <begin position="119"/>
        <end position="260"/>
    </location>
</feature>
<name>A0A399J6Z6_9MICC</name>
<dbReference type="PANTHER" id="PTHR34573">
    <property type="entry name" value="VKC DOMAIN-CONTAINING PROTEIN"/>
    <property type="match status" value="1"/>
</dbReference>
<sequence length="306" mass="33157">MRARPELRASCGRRVPFVCGPRDVYAEVVRLESGAPIATVVSGGHPRSFSHTRAAPAGAPPHRATPHRRKLNSTQRRSGPDRAAESKGTLTVNESITAVSGVATQPTDETQSLPWWARRVGFAWITIITGLGSLIAASVLVGERIQIYLDENTKTSCDWGGAFSCSSVMKSEAAQAFGFPNPFIGLVGFTVLVVIGVTVLSGASMPRWYWIGFQVGVLAAFGFLVWLYSEALYVIGALCIYCMICWLMMTILMFVSLGRSILTGVLPAPAWAHAWARGWTWLTAIIVIIACAASILFRFMGLFFPA</sequence>
<comment type="caution">
    <text evidence="13">The sequence shown here is derived from an EMBL/GenBank/DDBJ whole genome shotgun (WGS) entry which is preliminary data.</text>
</comment>
<evidence type="ECO:0000256" key="3">
    <source>
        <dbReference type="ARBA" id="ARBA00022692"/>
    </source>
</evidence>
<evidence type="ECO:0000256" key="10">
    <source>
        <dbReference type="SAM" id="MobiDB-lite"/>
    </source>
</evidence>
<comment type="subcellular location">
    <subcellularLocation>
        <location evidence="1">Membrane</location>
        <topology evidence="1">Multi-pass membrane protein</topology>
    </subcellularLocation>
</comment>
<keyword evidence="14" id="KW-1185">Reference proteome</keyword>
<dbReference type="InterPro" id="IPR038354">
    <property type="entry name" value="VKOR_sf"/>
</dbReference>
<dbReference type="InterPro" id="IPR012932">
    <property type="entry name" value="VKOR"/>
</dbReference>
<dbReference type="SMART" id="SM00756">
    <property type="entry name" value="VKc"/>
    <property type="match status" value="1"/>
</dbReference>
<feature type="transmembrane region" description="Helical" evidence="11">
    <location>
        <begin position="279"/>
        <end position="304"/>
    </location>
</feature>
<dbReference type="AlphaFoldDB" id="A0A399J6Z6"/>
<evidence type="ECO:0000256" key="6">
    <source>
        <dbReference type="ARBA" id="ARBA00023002"/>
    </source>
</evidence>
<comment type="similarity">
    <text evidence="2">Belongs to the VKOR family.</text>
</comment>
<organism evidence="13 14">
    <name type="scientific">Galactobacter valiniphilus</name>
    <dbReference type="NCBI Taxonomy" id="2676122"/>
    <lineage>
        <taxon>Bacteria</taxon>
        <taxon>Bacillati</taxon>
        <taxon>Actinomycetota</taxon>
        <taxon>Actinomycetes</taxon>
        <taxon>Micrococcales</taxon>
        <taxon>Micrococcaceae</taxon>
        <taxon>Galactobacter</taxon>
    </lineage>
</organism>
<dbReference type="GO" id="GO:0016491">
    <property type="term" value="F:oxidoreductase activity"/>
    <property type="evidence" value="ECO:0007669"/>
    <property type="project" value="UniProtKB-KW"/>
</dbReference>
<keyword evidence="5 11" id="KW-1133">Transmembrane helix</keyword>
<feature type="transmembrane region" description="Helical" evidence="11">
    <location>
        <begin position="183"/>
        <end position="201"/>
    </location>
</feature>